<feature type="compositionally biased region" description="Polar residues" evidence="1">
    <location>
        <begin position="240"/>
        <end position="255"/>
    </location>
</feature>
<feature type="compositionally biased region" description="Polar residues" evidence="1">
    <location>
        <begin position="40"/>
        <end position="52"/>
    </location>
</feature>
<gene>
    <name evidence="2" type="ORF">UCREL1_498</name>
</gene>
<evidence type="ECO:0000313" key="2">
    <source>
        <dbReference type="EMBL" id="EMR72446.1"/>
    </source>
</evidence>
<sequence length="996" mass="110202">MDEETLSQSGGIEKKDETIETQDDTSVHCEQKEDLEETVEASTLDQETSTVEEPTADESLGEHLEDVLPSIETEQAELATDQHDLRSASSASRRSSSKRTEEIIQAAARDIIAHIEQHNKAKQEGSAEPSEFDHLETKSHTSRAARTAAGDDSNSSQHEATDEDVFSDKSPRSSLGSYDFDSESGKGHEFPDNLTSVSRSPRISDLPQYDDNNKDEDFIPTIRGTPRPAFRTPSDVRAMQMSSPTQSVVGGTSPRSSRRYMPTVSRLGTPTASAQYSPKKTPDRLKPRKEAPLVLLHVTLLPLRWAWGELIGSLEPADMSREAKALRDAWRLLQDRLGDTTCERGILLGHPQNDYEVLEERLLDALELPVRRRARILECGHYLGPANEMADDDEGDSDREEYDDDVRSHRSSRRGGGGADKRHWCGTCQGDIHYETLGVRTKVFRVKVYASNGLMKAGAWAACWKEMERVDVEIEPIVEPAVQDELVRLAATQQEREREEDEIAHEVAQQFEAEKKKEEEAEEERGRSRGSRHSRSEMHARVDDVEDDDDDDDDDDIEGDTIPPTEEDPEPVPSFEASGSEEERRRRLDEERMREIYGDSSSPAAEGHHGGHASAASPDPHPSDSGAQQPHSDSYAPSPDPYSASEGTYHGQENKRQKLDGASLPELLLESARVLLQDRKNLAIIALSVFVVLLAVRVARREPPYEPGLHGIMANVPELRHVPVVEAPHGPIQDDVPVAEVVPRALVDESETEEVPELQQVLETQETSEAEQAPELQLCSEGQSSTEVHDITTDDLAPEDQVPAIDTVEDCTKQFSVEQPPVDESTESSVDADEVSTAAACSTAAKVESLVPEQTPEDATAEMEQASNDYDECVRLSSTREKGASSVSEEIESEEVEVETVMRKRTVKIVQTVTETETQTQFKYVTATEFLLQSEPTSSVHDAPDAVLCDTVNWEAVIEDIEGKGEPMVEAAAETEVEENREAEAVRGCPEVEEAT</sequence>
<evidence type="ECO:0000256" key="1">
    <source>
        <dbReference type="SAM" id="MobiDB-lite"/>
    </source>
</evidence>
<dbReference type="OrthoDB" id="5369448at2759"/>
<feature type="region of interest" description="Disordered" evidence="1">
    <location>
        <begin position="387"/>
        <end position="421"/>
    </location>
</feature>
<dbReference type="EMBL" id="KB705457">
    <property type="protein sequence ID" value="EMR72446.1"/>
    <property type="molecule type" value="Genomic_DNA"/>
</dbReference>
<feature type="compositionally biased region" description="Acidic residues" evidence="1">
    <location>
        <begin position="389"/>
        <end position="404"/>
    </location>
</feature>
<proteinExistence type="predicted"/>
<protein>
    <submittedName>
        <fullName evidence="2">Putative pathway-specific nitrogen regulator protein</fullName>
    </submittedName>
</protein>
<evidence type="ECO:0000313" key="3">
    <source>
        <dbReference type="Proteomes" id="UP000012174"/>
    </source>
</evidence>
<feature type="compositionally biased region" description="Basic and acidic residues" evidence="1">
    <location>
        <begin position="512"/>
        <end position="527"/>
    </location>
</feature>
<dbReference type="eggNOG" id="ENOG502SAW3">
    <property type="taxonomic scope" value="Eukaryota"/>
</dbReference>
<accession>M7TR41</accession>
<feature type="region of interest" description="Disordered" evidence="1">
    <location>
        <begin position="763"/>
        <end position="797"/>
    </location>
</feature>
<dbReference type="Proteomes" id="UP000012174">
    <property type="component" value="Unassembled WGS sequence"/>
</dbReference>
<dbReference type="STRING" id="1287681.M7TR41"/>
<feature type="compositionally biased region" description="Basic and acidic residues" evidence="1">
    <location>
        <begin position="534"/>
        <end position="543"/>
    </location>
</feature>
<dbReference type="KEGG" id="ela:UCREL1_498"/>
<dbReference type="HOGENOM" id="CLU_300530_0_0_1"/>
<organism evidence="2 3">
    <name type="scientific">Eutypa lata (strain UCR-EL1)</name>
    <name type="common">Grapevine dieback disease fungus</name>
    <name type="synonym">Eutypa armeniacae</name>
    <dbReference type="NCBI Taxonomy" id="1287681"/>
    <lineage>
        <taxon>Eukaryota</taxon>
        <taxon>Fungi</taxon>
        <taxon>Dikarya</taxon>
        <taxon>Ascomycota</taxon>
        <taxon>Pezizomycotina</taxon>
        <taxon>Sordariomycetes</taxon>
        <taxon>Xylariomycetidae</taxon>
        <taxon>Xylariales</taxon>
        <taxon>Diatrypaceae</taxon>
        <taxon>Eutypa</taxon>
    </lineage>
</organism>
<reference evidence="3" key="1">
    <citation type="journal article" date="2013" name="Genome Announc.">
        <title>Draft genome sequence of the grapevine dieback fungus Eutypa lata UCR-EL1.</title>
        <authorList>
            <person name="Blanco-Ulate B."/>
            <person name="Rolshausen P.E."/>
            <person name="Cantu D."/>
        </authorList>
    </citation>
    <scope>NUCLEOTIDE SEQUENCE [LARGE SCALE GENOMIC DNA]</scope>
    <source>
        <strain evidence="3">UCR-EL1</strain>
    </source>
</reference>
<feature type="compositionally biased region" description="Basic and acidic residues" evidence="1">
    <location>
        <begin position="581"/>
        <end position="597"/>
    </location>
</feature>
<name>M7TR41_EUTLA</name>
<feature type="compositionally biased region" description="Polar residues" evidence="1">
    <location>
        <begin position="1"/>
        <end position="10"/>
    </location>
</feature>
<feature type="compositionally biased region" description="Low complexity" evidence="1">
    <location>
        <begin position="612"/>
        <end position="645"/>
    </location>
</feature>
<feature type="region of interest" description="Disordered" evidence="1">
    <location>
        <begin position="510"/>
        <end position="657"/>
    </location>
</feature>
<dbReference type="AlphaFoldDB" id="M7TR41"/>
<feature type="region of interest" description="Disordered" evidence="1">
    <location>
        <begin position="1"/>
        <end position="285"/>
    </location>
</feature>
<feature type="compositionally biased region" description="Acidic residues" evidence="1">
    <location>
        <begin position="544"/>
        <end position="570"/>
    </location>
</feature>
<feature type="compositionally biased region" description="Basic and acidic residues" evidence="1">
    <location>
        <begin position="111"/>
        <end position="139"/>
    </location>
</feature>
<feature type="compositionally biased region" description="Polar residues" evidence="1">
    <location>
        <begin position="266"/>
        <end position="278"/>
    </location>
</feature>
<keyword evidence="3" id="KW-1185">Reference proteome</keyword>
<feature type="region of interest" description="Disordered" evidence="1">
    <location>
        <begin position="975"/>
        <end position="996"/>
    </location>
</feature>